<dbReference type="AlphaFoldDB" id="A0A0M0JJQ2"/>
<dbReference type="InterPro" id="IPR046341">
    <property type="entry name" value="SET_dom_sf"/>
</dbReference>
<reference evidence="3" key="1">
    <citation type="journal article" date="2015" name="PLoS Genet.">
        <title>Genome Sequence and Transcriptome Analyses of Chrysochromulina tobin: Metabolic Tools for Enhanced Algal Fitness in the Prominent Order Prymnesiales (Haptophyceae).</title>
        <authorList>
            <person name="Hovde B.T."/>
            <person name="Deodato C.R."/>
            <person name="Hunsperger H.M."/>
            <person name="Ryken S.A."/>
            <person name="Yost W."/>
            <person name="Jha R.K."/>
            <person name="Patterson J."/>
            <person name="Monnat R.J. Jr."/>
            <person name="Barlow S.B."/>
            <person name="Starkenburg S.R."/>
            <person name="Cattolico R.A."/>
        </authorList>
    </citation>
    <scope>NUCLEOTIDE SEQUENCE</scope>
    <source>
        <strain evidence="3">CCMP291</strain>
    </source>
</reference>
<evidence type="ECO:0000313" key="3">
    <source>
        <dbReference type="Proteomes" id="UP000037460"/>
    </source>
</evidence>
<dbReference type="OrthoDB" id="5945798at2759"/>
<dbReference type="PROSITE" id="PS50280">
    <property type="entry name" value="SET"/>
    <property type="match status" value="1"/>
</dbReference>
<protein>
    <submittedName>
        <fullName evidence="2">Nuclear protein set</fullName>
    </submittedName>
</protein>
<dbReference type="InterPro" id="IPR001214">
    <property type="entry name" value="SET_dom"/>
</dbReference>
<feature type="domain" description="SET" evidence="1">
    <location>
        <begin position="69"/>
        <end position="193"/>
    </location>
</feature>
<name>A0A0M0JJQ2_9EUKA</name>
<comment type="caution">
    <text evidence="2">The sequence shown here is derived from an EMBL/GenBank/DDBJ whole genome shotgun (WGS) entry which is preliminary data.</text>
</comment>
<gene>
    <name evidence="2" type="ORF">Ctob_006977</name>
</gene>
<dbReference type="Proteomes" id="UP000037460">
    <property type="component" value="Unassembled WGS sequence"/>
</dbReference>
<dbReference type="EMBL" id="JWZX01002837">
    <property type="protein sequence ID" value="KOO26547.1"/>
    <property type="molecule type" value="Genomic_DNA"/>
</dbReference>
<evidence type="ECO:0000259" key="1">
    <source>
        <dbReference type="PROSITE" id="PS50280"/>
    </source>
</evidence>
<accession>A0A0M0JJQ2</accession>
<sequence>MSREYLATHGVQAALASAVCEVLRTRPADPILGIRDILLAKEAAKTNAMMDAPPAKEPMKLAAQSCFEVPYELRFSLIAGRGIFATAPIARGTRVWRYEVGVNVLEHDEASLRKRLAGMSADDALDLLEHVYSYRSACVDDPPCVIEILDDGKVWNHAPDHNTGNHPDGTGDGVSSYARRDIAAGEELTDDYGTFDEIPWYETICIEYGATSCVRVGREHR</sequence>
<organism evidence="2 3">
    <name type="scientific">Chrysochromulina tobinii</name>
    <dbReference type="NCBI Taxonomy" id="1460289"/>
    <lineage>
        <taxon>Eukaryota</taxon>
        <taxon>Haptista</taxon>
        <taxon>Haptophyta</taxon>
        <taxon>Prymnesiophyceae</taxon>
        <taxon>Prymnesiales</taxon>
        <taxon>Chrysochromulinaceae</taxon>
        <taxon>Chrysochromulina</taxon>
    </lineage>
</organism>
<proteinExistence type="predicted"/>
<dbReference type="Gene3D" id="2.170.270.10">
    <property type="entry name" value="SET domain"/>
    <property type="match status" value="1"/>
</dbReference>
<keyword evidence="3" id="KW-1185">Reference proteome</keyword>
<dbReference type="SUPFAM" id="SSF82199">
    <property type="entry name" value="SET domain"/>
    <property type="match status" value="1"/>
</dbReference>
<dbReference type="Pfam" id="PF00856">
    <property type="entry name" value="SET"/>
    <property type="match status" value="1"/>
</dbReference>
<evidence type="ECO:0000313" key="2">
    <source>
        <dbReference type="EMBL" id="KOO26547.1"/>
    </source>
</evidence>